<reference evidence="6 7" key="1">
    <citation type="submission" date="2015-09" db="EMBL/GenBank/DDBJ databases">
        <authorList>
            <consortium name="Pathogen Informatics"/>
        </authorList>
    </citation>
    <scope>NUCLEOTIDE SEQUENCE [LARGE SCALE GENOMIC DNA]</scope>
    <source>
        <strain evidence="6 7">2789STDY5834876</strain>
    </source>
</reference>
<evidence type="ECO:0000259" key="4">
    <source>
        <dbReference type="PROSITE" id="PS51149"/>
    </source>
</evidence>
<dbReference type="EC" id="4.1.1.83" evidence="6"/>
<dbReference type="InterPro" id="IPR051215">
    <property type="entry name" value="GRE"/>
</dbReference>
<dbReference type="Proteomes" id="UP000095544">
    <property type="component" value="Unassembled WGS sequence"/>
</dbReference>
<feature type="domain" description="Glycine radical" evidence="4">
    <location>
        <begin position="778"/>
        <end position="898"/>
    </location>
</feature>
<dbReference type="Gene3D" id="3.20.70.20">
    <property type="match status" value="1"/>
</dbReference>
<dbReference type="InterPro" id="IPR001150">
    <property type="entry name" value="Gly_radical"/>
</dbReference>
<sequence>MNSNESKVQEILKQRGIDTAAVDDATEADIPEPSERFKKLMEVYYTLKVSADMETPYWYNRIWWENDGDLIEVRRAKAVAGGYAHTTPTILPWEKLVMNKCKNVRGAFPFPWVTASFFNAQAEALMNEVDAPAESSADAVSQVGAGGGNVTESYGEIVSLAKKFGMRKEDIPVLVKVSKYWDGISVEDISTKYGKMLPGYDQFEKVMDSVVVMFDSFAIPQGREVMNYYLPLQYGFDGIMELCDEKIAEFMGEAGDDGVLGMSRGYYYAAMKEVCKGLSQWCQNYADKAKDLAAREPDPEFKKNYEEIAEVMGNIAHKAPATFREALQMTLCLHYGVVNEDPQSGQSIGRLGQVLQPFYEKDIQDGVATDEDIIELLELYRIKITCIECFASAGVSGGVLSGNTFNNLSMGGLGYDGLTAVTPLEYLIVEAGMRAQTPQPTLSVLYDEKTPEDFLMKCARCTKLGMGYPAWMNNQTGMNFMMRQYGPEGMGVVEARAWCLGGCLESSPGTFSPLNYNGKVTMVPGGASPTCGTGIHFTALPKILELVLTNGVDARTGKEVFPPHNEKIDSYEKMVDLWYKYLDLSNQIVNKINNLQMDIWRKYNMPAVASLLKGGFFTNGQHIGNCGAKYNATINFESCGTITFINALASIKKNVFDDKAFTLEEMTDAMINNFGFKTAYETGVFSPDFRESTDQAEKYEKIFAACINAPKYGNAERYVDELLVDYEMRMKEYIPTIRSYYGKPLYMCQISVSTHGPQGFITLATADGRLAGTTYSDASASAAPGTDKNGMYAVFESATVYDHSMCQNSQMNLKIHPTAVKGLTGTRKLLDVIRAYMRKGGFHVQFNIVGSDTLRAAQKKPESYRDLMVRVAGFTQYWCEIGKAIQDEVIFRTEYDEA</sequence>
<dbReference type="InterPro" id="IPR004184">
    <property type="entry name" value="PFL_dom"/>
</dbReference>
<evidence type="ECO:0000256" key="1">
    <source>
        <dbReference type="ARBA" id="ARBA00022818"/>
    </source>
</evidence>
<evidence type="ECO:0000259" key="5">
    <source>
        <dbReference type="PROSITE" id="PS51554"/>
    </source>
</evidence>
<dbReference type="EMBL" id="CYZU01000013">
    <property type="protein sequence ID" value="CUO29575.1"/>
    <property type="molecule type" value="Genomic_DNA"/>
</dbReference>
<keyword evidence="2 6" id="KW-0456">Lyase</keyword>
<dbReference type="Pfam" id="PF01228">
    <property type="entry name" value="Gly_radical"/>
    <property type="match status" value="1"/>
</dbReference>
<dbReference type="RefSeq" id="WP_055152682.1">
    <property type="nucleotide sequence ID" value="NZ_CYZU01000013.1"/>
</dbReference>
<dbReference type="PANTHER" id="PTHR43641:SF2">
    <property type="entry name" value="DEHYDRATASE YBIW-RELATED"/>
    <property type="match status" value="1"/>
</dbReference>
<dbReference type="Pfam" id="PF02901">
    <property type="entry name" value="PFL-like"/>
    <property type="match status" value="1"/>
</dbReference>
<dbReference type="SUPFAM" id="SSF51998">
    <property type="entry name" value="PFL-like glycyl radical enzymes"/>
    <property type="match status" value="1"/>
</dbReference>
<dbReference type="PROSITE" id="PS51149">
    <property type="entry name" value="GLY_RADICAL_2"/>
    <property type="match status" value="1"/>
</dbReference>
<dbReference type="GO" id="GO:0005829">
    <property type="term" value="C:cytosol"/>
    <property type="evidence" value="ECO:0007669"/>
    <property type="project" value="TreeGrafter"/>
</dbReference>
<evidence type="ECO:0000256" key="3">
    <source>
        <dbReference type="PROSITE-ProRule" id="PRU00493"/>
    </source>
</evidence>
<name>A0A174DZW1_9FIRM</name>
<dbReference type="PROSITE" id="PS51554">
    <property type="entry name" value="PFL"/>
    <property type="match status" value="1"/>
</dbReference>
<dbReference type="STRING" id="39482.ERS852491_01802"/>
<evidence type="ECO:0000313" key="7">
    <source>
        <dbReference type="Proteomes" id="UP000095544"/>
    </source>
</evidence>
<accession>A0A174DZW1</accession>
<dbReference type="GO" id="GO:0043722">
    <property type="term" value="F:4-hydroxyphenylacetate decarboxylase activity"/>
    <property type="evidence" value="ECO:0007669"/>
    <property type="project" value="UniProtKB-EC"/>
</dbReference>
<protein>
    <submittedName>
        <fullName evidence="6">4-hydroxyphenylacetate decarboxylase large subunit</fullName>
        <ecNumber evidence="6">4.1.1.83</ecNumber>
    </submittedName>
</protein>
<dbReference type="AlphaFoldDB" id="A0A174DZW1"/>
<dbReference type="NCBIfam" id="NF033715">
    <property type="entry name" value="glycyl_HPDL_Lrg"/>
    <property type="match status" value="1"/>
</dbReference>
<organism evidence="6 7">
    <name type="scientific">Faecalicatena contorta</name>
    <dbReference type="NCBI Taxonomy" id="39482"/>
    <lineage>
        <taxon>Bacteria</taxon>
        <taxon>Bacillati</taxon>
        <taxon>Bacillota</taxon>
        <taxon>Clostridia</taxon>
        <taxon>Lachnospirales</taxon>
        <taxon>Lachnospiraceae</taxon>
        <taxon>Faecalicatena</taxon>
    </lineage>
</organism>
<dbReference type="OrthoDB" id="9803969at2"/>
<proteinExistence type="predicted"/>
<gene>
    <name evidence="6" type="primary">csdB_2</name>
    <name evidence="6" type="ORF">ERS852491_01802</name>
</gene>
<feature type="domain" description="PFL" evidence="5">
    <location>
        <begin position="35"/>
        <end position="770"/>
    </location>
</feature>
<dbReference type="PANTHER" id="PTHR43641">
    <property type="entry name" value="FORMATE ACETYLTRANSFERASE 3-RELATED"/>
    <property type="match status" value="1"/>
</dbReference>
<keyword evidence="1 3" id="KW-0556">Organic radical</keyword>
<evidence type="ECO:0000313" key="6">
    <source>
        <dbReference type="EMBL" id="CUO29575.1"/>
    </source>
</evidence>
<feature type="modified residue" description="Glycine radical" evidence="3">
    <location>
        <position position="873"/>
    </location>
</feature>
<evidence type="ECO:0000256" key="2">
    <source>
        <dbReference type="ARBA" id="ARBA00023239"/>
    </source>
</evidence>